<comment type="caution">
    <text evidence="1">The sequence shown here is derived from an EMBL/GenBank/DDBJ whole genome shotgun (WGS) entry which is preliminary data.</text>
</comment>
<name>A0A1Y2I1X9_9FUNG</name>
<sequence>MPETKQVAKVPSRCTTAGSQQARLAVPKLKPVLVVLRVLLILLSAELPPAHSVVRLLPTTRTPPKVLPTRLARVDLPADSKSAVHSVLPLKAALVAVHLHLPHPVLVANNRTCHARAPSMVLRRNSCLACLLETSNSNSNASNLARSAGRVPATRVAAHARFA</sequence>
<keyword evidence="2" id="KW-1185">Reference proteome</keyword>
<accession>A0A1Y2I1X9</accession>
<evidence type="ECO:0000313" key="2">
    <source>
        <dbReference type="Proteomes" id="UP000193411"/>
    </source>
</evidence>
<evidence type="ECO:0000313" key="1">
    <source>
        <dbReference type="EMBL" id="ORZ40865.1"/>
    </source>
</evidence>
<organism evidence="1 2">
    <name type="scientific">Catenaria anguillulae PL171</name>
    <dbReference type="NCBI Taxonomy" id="765915"/>
    <lineage>
        <taxon>Eukaryota</taxon>
        <taxon>Fungi</taxon>
        <taxon>Fungi incertae sedis</taxon>
        <taxon>Blastocladiomycota</taxon>
        <taxon>Blastocladiomycetes</taxon>
        <taxon>Blastocladiales</taxon>
        <taxon>Catenariaceae</taxon>
        <taxon>Catenaria</taxon>
    </lineage>
</organism>
<reference evidence="1 2" key="1">
    <citation type="submission" date="2016-07" db="EMBL/GenBank/DDBJ databases">
        <title>Pervasive Adenine N6-methylation of Active Genes in Fungi.</title>
        <authorList>
            <consortium name="DOE Joint Genome Institute"/>
            <person name="Mondo S.J."/>
            <person name="Dannebaum R.O."/>
            <person name="Kuo R.C."/>
            <person name="Labutti K."/>
            <person name="Haridas S."/>
            <person name="Kuo A."/>
            <person name="Salamov A."/>
            <person name="Ahrendt S.R."/>
            <person name="Lipzen A."/>
            <person name="Sullivan W."/>
            <person name="Andreopoulos W.B."/>
            <person name="Clum A."/>
            <person name="Lindquist E."/>
            <person name="Daum C."/>
            <person name="Ramamoorthy G.K."/>
            <person name="Gryganskyi A."/>
            <person name="Culley D."/>
            <person name="Magnuson J.K."/>
            <person name="James T.Y."/>
            <person name="O'Malley M.A."/>
            <person name="Stajich J.E."/>
            <person name="Spatafora J.W."/>
            <person name="Visel A."/>
            <person name="Grigoriev I.V."/>
        </authorList>
    </citation>
    <scope>NUCLEOTIDE SEQUENCE [LARGE SCALE GENOMIC DNA]</scope>
    <source>
        <strain evidence="1 2">PL171</strain>
    </source>
</reference>
<dbReference type="AlphaFoldDB" id="A0A1Y2I1X9"/>
<proteinExistence type="predicted"/>
<dbReference type="EMBL" id="MCFL01000002">
    <property type="protein sequence ID" value="ORZ40865.1"/>
    <property type="molecule type" value="Genomic_DNA"/>
</dbReference>
<gene>
    <name evidence="1" type="ORF">BCR44DRAFT_1423935</name>
</gene>
<protein>
    <submittedName>
        <fullName evidence="1">Uncharacterized protein</fullName>
    </submittedName>
</protein>
<dbReference type="Proteomes" id="UP000193411">
    <property type="component" value="Unassembled WGS sequence"/>
</dbReference>